<evidence type="ECO:0000256" key="1">
    <source>
        <dbReference type="ARBA" id="ARBA00004123"/>
    </source>
</evidence>
<organism evidence="7 8">
    <name type="scientific">Chilo suppressalis</name>
    <name type="common">Asiatic rice borer moth</name>
    <dbReference type="NCBI Taxonomy" id="168631"/>
    <lineage>
        <taxon>Eukaryota</taxon>
        <taxon>Metazoa</taxon>
        <taxon>Ecdysozoa</taxon>
        <taxon>Arthropoda</taxon>
        <taxon>Hexapoda</taxon>
        <taxon>Insecta</taxon>
        <taxon>Pterygota</taxon>
        <taxon>Neoptera</taxon>
        <taxon>Endopterygota</taxon>
        <taxon>Lepidoptera</taxon>
        <taxon>Glossata</taxon>
        <taxon>Ditrysia</taxon>
        <taxon>Pyraloidea</taxon>
        <taxon>Crambidae</taxon>
        <taxon>Crambinae</taxon>
        <taxon>Chilo</taxon>
    </lineage>
</organism>
<dbReference type="EMBL" id="OU963898">
    <property type="protein sequence ID" value="CAH0405988.1"/>
    <property type="molecule type" value="Genomic_DNA"/>
</dbReference>
<dbReference type="PANTHER" id="PTHR46481:SF10">
    <property type="entry name" value="ZINC FINGER BED DOMAIN-CONTAINING PROTEIN 39"/>
    <property type="match status" value="1"/>
</dbReference>
<name>A0ABN8BCH4_CHISP</name>
<evidence type="ECO:0000313" key="7">
    <source>
        <dbReference type="EMBL" id="CAH0405988.1"/>
    </source>
</evidence>
<evidence type="ECO:0000256" key="6">
    <source>
        <dbReference type="SAM" id="MobiDB-lite"/>
    </source>
</evidence>
<dbReference type="Proteomes" id="UP001153292">
    <property type="component" value="Chromosome 5"/>
</dbReference>
<evidence type="ECO:0000256" key="3">
    <source>
        <dbReference type="ARBA" id="ARBA00022771"/>
    </source>
</evidence>
<feature type="compositionally biased region" description="Basic residues" evidence="6">
    <location>
        <begin position="303"/>
        <end position="319"/>
    </location>
</feature>
<keyword evidence="4" id="KW-0862">Zinc</keyword>
<keyword evidence="8" id="KW-1185">Reference proteome</keyword>
<feature type="region of interest" description="Disordered" evidence="6">
    <location>
        <begin position="1"/>
        <end position="30"/>
    </location>
</feature>
<keyword evidence="3" id="KW-0863">Zinc-finger</keyword>
<evidence type="ECO:0000256" key="2">
    <source>
        <dbReference type="ARBA" id="ARBA00022723"/>
    </source>
</evidence>
<feature type="compositionally biased region" description="Low complexity" evidence="6">
    <location>
        <begin position="18"/>
        <end position="30"/>
    </location>
</feature>
<keyword evidence="5" id="KW-0539">Nucleus</keyword>
<reference evidence="7" key="1">
    <citation type="submission" date="2021-12" db="EMBL/GenBank/DDBJ databases">
        <authorList>
            <person name="King R."/>
        </authorList>
    </citation>
    <scope>NUCLEOTIDE SEQUENCE</scope>
</reference>
<sequence length="378" mass="41510">MHPQINQDTTNKAVSINPHPVSHSMPSSSTTVTLKQSTLQVNTFSKKNVVKIDEKLTLMIATDFQPFSVVEDSGFKNFVEALCPDYKIPDKRKIRYEIMARLYKSASAKLKDILNEIDNLSLTSDLWMSRNMEAFLTVTAHFFYNGLLRSCVLTTTAMPESHTAENLAEKIKAISSEWGIEDKIIAMIWDAWVNKTKIKARRVRSHMAATGGGPAIPGLTEIEEKILYVVGSASITGFTDEEVGIDLPAAAALQPHVLTQQALAQCVDAPGPSGIIPPINQPTRNAAVDQELQIRTPCEPRSRAHTGVRSSRSRPRLSRPRLPVNDNLVRSLNENNALLRGTIIEASNNLAAALISMGEQNLRAAEILAAAIRDAIPK</sequence>
<dbReference type="InterPro" id="IPR012337">
    <property type="entry name" value="RNaseH-like_sf"/>
</dbReference>
<comment type="subcellular location">
    <subcellularLocation>
        <location evidence="1">Nucleus</location>
    </subcellularLocation>
</comment>
<gene>
    <name evidence="7" type="ORF">CHILSU_LOCUS9362</name>
</gene>
<feature type="compositionally biased region" description="Polar residues" evidence="6">
    <location>
        <begin position="1"/>
        <end position="14"/>
    </location>
</feature>
<accession>A0ABN8BCH4</accession>
<evidence type="ECO:0000313" key="8">
    <source>
        <dbReference type="Proteomes" id="UP001153292"/>
    </source>
</evidence>
<evidence type="ECO:0000256" key="4">
    <source>
        <dbReference type="ARBA" id="ARBA00022833"/>
    </source>
</evidence>
<dbReference type="SUPFAM" id="SSF53098">
    <property type="entry name" value="Ribonuclease H-like"/>
    <property type="match status" value="1"/>
</dbReference>
<dbReference type="PANTHER" id="PTHR46481">
    <property type="entry name" value="ZINC FINGER BED DOMAIN-CONTAINING PROTEIN 4"/>
    <property type="match status" value="1"/>
</dbReference>
<dbReference type="Gene3D" id="1.10.10.1070">
    <property type="entry name" value="Zinc finger, BED domain-containing"/>
    <property type="match status" value="1"/>
</dbReference>
<dbReference type="InterPro" id="IPR052035">
    <property type="entry name" value="ZnF_BED_domain_contain"/>
</dbReference>
<evidence type="ECO:0000256" key="5">
    <source>
        <dbReference type="ARBA" id="ARBA00023242"/>
    </source>
</evidence>
<proteinExistence type="predicted"/>
<keyword evidence="2" id="KW-0479">Metal-binding</keyword>
<dbReference type="SUPFAM" id="SSF140996">
    <property type="entry name" value="Hermes dimerisation domain"/>
    <property type="match status" value="1"/>
</dbReference>
<protein>
    <submittedName>
        <fullName evidence="7">Uncharacterized protein</fullName>
    </submittedName>
</protein>
<feature type="region of interest" description="Disordered" evidence="6">
    <location>
        <begin position="298"/>
        <end position="322"/>
    </location>
</feature>